<proteinExistence type="predicted"/>
<name>A0A3P6NJA0_ANISI</name>
<keyword evidence="3" id="KW-1185">Reference proteome</keyword>
<dbReference type="AlphaFoldDB" id="A0A3P6NJA0"/>
<dbReference type="Proteomes" id="UP000267096">
    <property type="component" value="Unassembled WGS sequence"/>
</dbReference>
<dbReference type="OrthoDB" id="24683at2759"/>
<organism evidence="2 3">
    <name type="scientific">Anisakis simplex</name>
    <name type="common">Herring worm</name>
    <dbReference type="NCBI Taxonomy" id="6269"/>
    <lineage>
        <taxon>Eukaryota</taxon>
        <taxon>Metazoa</taxon>
        <taxon>Ecdysozoa</taxon>
        <taxon>Nematoda</taxon>
        <taxon>Chromadorea</taxon>
        <taxon>Rhabditida</taxon>
        <taxon>Spirurina</taxon>
        <taxon>Ascaridomorpha</taxon>
        <taxon>Ascaridoidea</taxon>
        <taxon>Anisakidae</taxon>
        <taxon>Anisakis</taxon>
        <taxon>Anisakis simplex complex</taxon>
    </lineage>
</organism>
<evidence type="ECO:0000256" key="1">
    <source>
        <dbReference type="SAM" id="MobiDB-lite"/>
    </source>
</evidence>
<accession>A0A3P6NJA0</accession>
<protein>
    <submittedName>
        <fullName evidence="2">Uncharacterized protein</fullName>
    </submittedName>
</protein>
<feature type="non-terminal residue" evidence="2">
    <location>
        <position position="206"/>
    </location>
</feature>
<feature type="compositionally biased region" description="Basic and acidic residues" evidence="1">
    <location>
        <begin position="32"/>
        <end position="43"/>
    </location>
</feature>
<evidence type="ECO:0000313" key="3">
    <source>
        <dbReference type="Proteomes" id="UP000267096"/>
    </source>
</evidence>
<evidence type="ECO:0000313" key="2">
    <source>
        <dbReference type="EMBL" id="VDK21807.1"/>
    </source>
</evidence>
<dbReference type="EMBL" id="UYRR01005447">
    <property type="protein sequence ID" value="VDK21807.1"/>
    <property type="molecule type" value="Genomic_DNA"/>
</dbReference>
<sequence>MKGQLLSESEGLLSALRLPNDLAPATPTVDSASEKSDRCVEKSPKHMEFLRKAGMIKLNESASTLHTVGLPSSLQNSIEKAILQNFMASSIMVSPPHMVRGAIIEAANLPKEMFPAFSDSTTQNASSTYLTGHGLLAFLAIFTKCHFKKSSNEWPIRVLSSGASYRNRTTTTTTSDKSLSLFTAGQRKKVAQLSICYSEEQESDEY</sequence>
<dbReference type="InterPro" id="IPR045864">
    <property type="entry name" value="aa-tRNA-synth_II/BPL/LPL"/>
</dbReference>
<gene>
    <name evidence="2" type="ORF">ASIM_LOCUS3487</name>
</gene>
<dbReference type="Gene3D" id="3.30.930.10">
    <property type="entry name" value="Bira Bifunctional Protein, Domain 2"/>
    <property type="match status" value="1"/>
</dbReference>
<feature type="region of interest" description="Disordered" evidence="1">
    <location>
        <begin position="23"/>
        <end position="43"/>
    </location>
</feature>
<reference evidence="2 3" key="1">
    <citation type="submission" date="2018-11" db="EMBL/GenBank/DDBJ databases">
        <authorList>
            <consortium name="Pathogen Informatics"/>
        </authorList>
    </citation>
    <scope>NUCLEOTIDE SEQUENCE [LARGE SCALE GENOMIC DNA]</scope>
</reference>